<protein>
    <recommendedName>
        <fullName evidence="3">Sulfotransferase domain-containing protein</fullName>
    </recommendedName>
</protein>
<dbReference type="KEGG" id="est:DN752_14460"/>
<sequence>MQSMNMNQIDTILADKQFLPEDGLVIFGEARSGSTWLMELLGHIPGSIINWEPLHEERGVVPVSLNWGDRPYIPIEDKHAEYVDCIMDMLSLRKYSEWTIGKNSIEDLVSGKMVLTKFVRANLLLPWMCQHVKFKHKPVLLVRHPIDTSLSQLRAFGSGVNDYGEIPSGINNARFTNHRKMMQEAQNDLEYKITLWCINNMPVLENPSLRDWVEVVFYEDLIIDPRKQLRSILGRIIPYEHISEVMSHIPLRAPSETNLQGRLENSPIKQLYKNIDVIDYSQKERIQNIFDHFGLKLYNAFGPFRLCSKSL</sequence>
<dbReference type="Proteomes" id="UP000248688">
    <property type="component" value="Chromosome"/>
</dbReference>
<dbReference type="EMBL" id="CP030041">
    <property type="protein sequence ID" value="AWW31227.1"/>
    <property type="molecule type" value="Genomic_DNA"/>
</dbReference>
<keyword evidence="2" id="KW-1185">Reference proteome</keyword>
<evidence type="ECO:0000313" key="2">
    <source>
        <dbReference type="Proteomes" id="UP000248688"/>
    </source>
</evidence>
<evidence type="ECO:0008006" key="3">
    <source>
        <dbReference type="Google" id="ProtNLM"/>
    </source>
</evidence>
<dbReference type="SUPFAM" id="SSF52540">
    <property type="entry name" value="P-loop containing nucleoside triphosphate hydrolases"/>
    <property type="match status" value="1"/>
</dbReference>
<reference evidence="1 2" key="1">
    <citation type="submission" date="2018-06" db="EMBL/GenBank/DDBJ databases">
        <title>Echinicola strongylocentroti sp. nov., isolated from a sea urchin Strongylocentrotus intermedius.</title>
        <authorList>
            <person name="Bae S.S."/>
        </authorList>
    </citation>
    <scope>NUCLEOTIDE SEQUENCE [LARGE SCALE GENOMIC DNA]</scope>
    <source>
        <strain evidence="1 2">MEBiC08714</strain>
    </source>
</reference>
<name>A0A2Z4IKF9_9BACT</name>
<dbReference type="AlphaFoldDB" id="A0A2Z4IKF9"/>
<accession>A0A2Z4IKF9</accession>
<dbReference type="InterPro" id="IPR027417">
    <property type="entry name" value="P-loop_NTPase"/>
</dbReference>
<organism evidence="1 2">
    <name type="scientific">Echinicola strongylocentroti</name>
    <dbReference type="NCBI Taxonomy" id="1795355"/>
    <lineage>
        <taxon>Bacteria</taxon>
        <taxon>Pseudomonadati</taxon>
        <taxon>Bacteroidota</taxon>
        <taxon>Cytophagia</taxon>
        <taxon>Cytophagales</taxon>
        <taxon>Cyclobacteriaceae</taxon>
        <taxon>Echinicola</taxon>
    </lineage>
</organism>
<evidence type="ECO:0000313" key="1">
    <source>
        <dbReference type="EMBL" id="AWW31227.1"/>
    </source>
</evidence>
<gene>
    <name evidence="1" type="ORF">DN752_14460</name>
</gene>
<proteinExistence type="predicted"/>
<dbReference type="Gene3D" id="3.40.50.300">
    <property type="entry name" value="P-loop containing nucleotide triphosphate hydrolases"/>
    <property type="match status" value="1"/>
</dbReference>
<dbReference type="OrthoDB" id="981509at2"/>